<dbReference type="FunFam" id="3.40.50.720:FF:000009">
    <property type="entry name" value="Fatty oxidation complex, alpha subunit"/>
    <property type="match status" value="1"/>
</dbReference>
<dbReference type="InterPro" id="IPR006108">
    <property type="entry name" value="3HC_DH_C"/>
</dbReference>
<feature type="domain" description="3-hydroxyacyl-CoA dehydrogenase C-terminal" evidence="2">
    <location>
        <begin position="189"/>
        <end position="285"/>
    </location>
</feature>
<evidence type="ECO:0000313" key="4">
    <source>
        <dbReference type="EMBL" id="KAB1064828.1"/>
    </source>
</evidence>
<sequence length="391" mass="43767">MKLTKHTTIGVIGTGTMGTGIAQVAATAGHKVLMYDKKEEALLKARHSLVKIMNRLVEKGKYSQGEADTILSRIEYVDGLSRFEGCGMVIEAVIENIDVKTQIFHQLESVTNKDCILATNTSSLSIASIAAAVKNKQNVIGVHFFNPAPLMKLVEIIPSMATDSKVTNATRDLIKDWGKVTVIAKDTPGFIVNRVARPFYGESLKMLEEGVADVATIDWALKDLGGFKMGPFELTDLIGHDVNYTVTETVWTQMYYDPRYKPSITQKRLKELGHYGRKTGQGFYNHEDNGQNPAPEKDEALGKYILNRVVVMLINEAVDAVFLNIATQEDIDVAMTKGVNYPKGLLKWANELGLEWVQEQLEDLQEHFGDDRYRPSPLLKKMVKEQRLFHY</sequence>
<dbReference type="GO" id="GO:0006631">
    <property type="term" value="P:fatty acid metabolic process"/>
    <property type="evidence" value="ECO:0007669"/>
    <property type="project" value="InterPro"/>
</dbReference>
<comment type="caution">
    <text evidence="4">The sequence shown here is derived from an EMBL/GenBank/DDBJ whole genome shotgun (WGS) entry which is preliminary data.</text>
</comment>
<dbReference type="Pfam" id="PF02737">
    <property type="entry name" value="3HCDH_N"/>
    <property type="match status" value="1"/>
</dbReference>
<dbReference type="InterPro" id="IPR008927">
    <property type="entry name" value="6-PGluconate_DH-like_C_sf"/>
</dbReference>
<dbReference type="Pfam" id="PF00725">
    <property type="entry name" value="3HCDH"/>
    <property type="match status" value="2"/>
</dbReference>
<dbReference type="Proteomes" id="UP000435357">
    <property type="component" value="Unassembled WGS sequence"/>
</dbReference>
<dbReference type="Gene3D" id="3.40.50.720">
    <property type="entry name" value="NAD(P)-binding Rossmann-like Domain"/>
    <property type="match status" value="1"/>
</dbReference>
<proteinExistence type="predicted"/>
<keyword evidence="5" id="KW-1185">Reference proteome</keyword>
<evidence type="ECO:0000313" key="5">
    <source>
        <dbReference type="Proteomes" id="UP000435357"/>
    </source>
</evidence>
<dbReference type="RefSeq" id="WP_151167148.1">
    <property type="nucleotide sequence ID" value="NZ_WACR01000004.1"/>
</dbReference>
<dbReference type="GO" id="GO:0070403">
    <property type="term" value="F:NAD+ binding"/>
    <property type="evidence" value="ECO:0007669"/>
    <property type="project" value="InterPro"/>
</dbReference>
<protein>
    <submittedName>
        <fullName evidence="4">3-hydroxybutyryl-CoA dehydrogenase</fullName>
    </submittedName>
</protein>
<dbReference type="InterPro" id="IPR036291">
    <property type="entry name" value="NAD(P)-bd_dom_sf"/>
</dbReference>
<dbReference type="EMBL" id="WACR01000004">
    <property type="protein sequence ID" value="KAB1064828.1"/>
    <property type="molecule type" value="Genomic_DNA"/>
</dbReference>
<evidence type="ECO:0000259" key="3">
    <source>
        <dbReference type="Pfam" id="PF02737"/>
    </source>
</evidence>
<accession>A0A6N6M846</accession>
<dbReference type="InterPro" id="IPR006180">
    <property type="entry name" value="3-OHacyl-CoA_DH_CS"/>
</dbReference>
<dbReference type="AlphaFoldDB" id="A0A6N6M846"/>
<dbReference type="SUPFAM" id="SSF51735">
    <property type="entry name" value="NAD(P)-binding Rossmann-fold domains"/>
    <property type="match status" value="1"/>
</dbReference>
<feature type="domain" description="3-hydroxyacyl-CoA dehydrogenase NAD binding" evidence="3">
    <location>
        <begin position="8"/>
        <end position="187"/>
    </location>
</feature>
<feature type="domain" description="3-hydroxyacyl-CoA dehydrogenase C-terminal" evidence="2">
    <location>
        <begin position="304"/>
        <end position="388"/>
    </location>
</feature>
<dbReference type="PANTHER" id="PTHR48075">
    <property type="entry name" value="3-HYDROXYACYL-COA DEHYDROGENASE FAMILY PROTEIN"/>
    <property type="match status" value="1"/>
</dbReference>
<keyword evidence="1" id="KW-0560">Oxidoreductase</keyword>
<name>A0A6N6M846_9FLAO</name>
<dbReference type="Gene3D" id="1.10.1040.50">
    <property type="match status" value="1"/>
</dbReference>
<reference evidence="4 5" key="1">
    <citation type="submission" date="2019-09" db="EMBL/GenBank/DDBJ databases">
        <title>Genomes of Cryomorphaceae.</title>
        <authorList>
            <person name="Bowman J.P."/>
        </authorList>
    </citation>
    <scope>NUCLEOTIDE SEQUENCE [LARGE SCALE GENOMIC DNA]</scope>
    <source>
        <strain evidence="4 5">KCTC 52047</strain>
    </source>
</reference>
<evidence type="ECO:0000259" key="2">
    <source>
        <dbReference type="Pfam" id="PF00725"/>
    </source>
</evidence>
<dbReference type="SUPFAM" id="SSF48179">
    <property type="entry name" value="6-phosphogluconate dehydrogenase C-terminal domain-like"/>
    <property type="match status" value="2"/>
</dbReference>
<dbReference type="OrthoDB" id="9771883at2"/>
<dbReference type="GO" id="GO:0016616">
    <property type="term" value="F:oxidoreductase activity, acting on the CH-OH group of donors, NAD or NADP as acceptor"/>
    <property type="evidence" value="ECO:0007669"/>
    <property type="project" value="InterPro"/>
</dbReference>
<organism evidence="4 5">
    <name type="scientific">Salibacter halophilus</name>
    <dbReference type="NCBI Taxonomy" id="1803916"/>
    <lineage>
        <taxon>Bacteria</taxon>
        <taxon>Pseudomonadati</taxon>
        <taxon>Bacteroidota</taxon>
        <taxon>Flavobacteriia</taxon>
        <taxon>Flavobacteriales</taxon>
        <taxon>Salibacteraceae</taxon>
        <taxon>Salibacter</taxon>
    </lineage>
</organism>
<dbReference type="PROSITE" id="PS00067">
    <property type="entry name" value="3HCDH"/>
    <property type="match status" value="1"/>
</dbReference>
<gene>
    <name evidence="4" type="ORF">F3059_05590</name>
</gene>
<dbReference type="PANTHER" id="PTHR48075:SF5">
    <property type="entry name" value="3-HYDROXYBUTYRYL-COA DEHYDROGENASE"/>
    <property type="match status" value="1"/>
</dbReference>
<evidence type="ECO:0000256" key="1">
    <source>
        <dbReference type="ARBA" id="ARBA00023002"/>
    </source>
</evidence>
<dbReference type="InterPro" id="IPR006176">
    <property type="entry name" value="3-OHacyl-CoA_DH_NAD-bd"/>
</dbReference>